<organism evidence="3 4">
    <name type="scientific">Polaribacter filamentus</name>
    <dbReference type="NCBI Taxonomy" id="53483"/>
    <lineage>
        <taxon>Bacteria</taxon>
        <taxon>Pseudomonadati</taxon>
        <taxon>Bacteroidota</taxon>
        <taxon>Flavobacteriia</taxon>
        <taxon>Flavobacteriales</taxon>
        <taxon>Flavobacteriaceae</taxon>
    </lineage>
</organism>
<dbReference type="AlphaFoldDB" id="A0A2S7KKB0"/>
<gene>
    <name evidence="3" type="ORF">BST83_17055</name>
</gene>
<dbReference type="SUPFAM" id="SSF56925">
    <property type="entry name" value="OMPA-like"/>
    <property type="match status" value="1"/>
</dbReference>
<evidence type="ECO:0008006" key="5">
    <source>
        <dbReference type="Google" id="ProtNLM"/>
    </source>
</evidence>
<reference evidence="3 4" key="1">
    <citation type="submission" date="2016-11" db="EMBL/GenBank/DDBJ databases">
        <title>Trade-off between light-utilization and light-protection in marine flavobacteria.</title>
        <authorList>
            <person name="Kumagai Y."/>
        </authorList>
    </citation>
    <scope>NUCLEOTIDE SEQUENCE [LARGE SCALE GENOMIC DNA]</scope>
    <source>
        <strain evidence="3 4">ATCC 700397</strain>
    </source>
</reference>
<feature type="compositionally biased region" description="Low complexity" evidence="1">
    <location>
        <begin position="56"/>
        <end position="71"/>
    </location>
</feature>
<sequence length="304" mass="35071">MRKQMYSKLGIIFGWFNFKISQMQRILLVLLFLFTVNIACFSQEGKLEKGKESLNKSTSKGKISTTSPSTKGDSRRYRNSNDESYFSSFFVGIFIDLFAYTVYGVAIESPFEFNGRMHDAEIANYPYEKSFHGNFIYTDSINYKITRLDITNSFVIENSNLYGNNFGIDFRFLKRFGLEFDYLYLREKSNTNRDQFSLYSTLINYHRIRTQKLDVWFGLGMMHVGSDVNKTGFGVGLGAEWFVVKPISAKVSHKFTNINNQEVNNTKLLLKYHLKNYQISSGYEHFKIGVSKINAFSIGVGASF</sequence>
<keyword evidence="2" id="KW-1133">Transmembrane helix</keyword>
<keyword evidence="4" id="KW-1185">Reference proteome</keyword>
<keyword evidence="2" id="KW-0472">Membrane</keyword>
<evidence type="ECO:0000256" key="1">
    <source>
        <dbReference type="SAM" id="MobiDB-lite"/>
    </source>
</evidence>
<dbReference type="InterPro" id="IPR011250">
    <property type="entry name" value="OMP/PagP_B-barrel"/>
</dbReference>
<protein>
    <recommendedName>
        <fullName evidence="5">Outer membrane protein beta-barrel domain-containing protein</fullName>
    </recommendedName>
</protein>
<feature type="region of interest" description="Disordered" evidence="1">
    <location>
        <begin position="52"/>
        <end position="78"/>
    </location>
</feature>
<name>A0A2S7KKB0_9FLAO</name>
<accession>A0A2S7KKB0</accession>
<keyword evidence="2" id="KW-0812">Transmembrane</keyword>
<dbReference type="EMBL" id="MQUA01000014">
    <property type="protein sequence ID" value="PQB03045.1"/>
    <property type="molecule type" value="Genomic_DNA"/>
</dbReference>
<evidence type="ECO:0000313" key="4">
    <source>
        <dbReference type="Proteomes" id="UP000239522"/>
    </source>
</evidence>
<dbReference type="Proteomes" id="UP000239522">
    <property type="component" value="Unassembled WGS sequence"/>
</dbReference>
<comment type="caution">
    <text evidence="3">The sequence shown here is derived from an EMBL/GenBank/DDBJ whole genome shotgun (WGS) entry which is preliminary data.</text>
</comment>
<feature type="transmembrane region" description="Helical" evidence="2">
    <location>
        <begin position="85"/>
        <end position="107"/>
    </location>
</feature>
<evidence type="ECO:0000313" key="3">
    <source>
        <dbReference type="EMBL" id="PQB03045.1"/>
    </source>
</evidence>
<proteinExistence type="predicted"/>
<evidence type="ECO:0000256" key="2">
    <source>
        <dbReference type="SAM" id="Phobius"/>
    </source>
</evidence>